<accession>A0ABS7REH8</accession>
<keyword evidence="2 11" id="KW-0808">Transferase</keyword>
<organism evidence="11 12">
    <name type="scientific">Nocardioides jiangsuensis</name>
    <dbReference type="NCBI Taxonomy" id="2866161"/>
    <lineage>
        <taxon>Bacteria</taxon>
        <taxon>Bacillati</taxon>
        <taxon>Actinomycetota</taxon>
        <taxon>Actinomycetes</taxon>
        <taxon>Propionibacteriales</taxon>
        <taxon>Nocardioidaceae</taxon>
        <taxon>Nocardioides</taxon>
    </lineage>
</organism>
<dbReference type="SUPFAM" id="SSF55060">
    <property type="entry name" value="GHMP Kinase, C-terminal domain"/>
    <property type="match status" value="1"/>
</dbReference>
<reference evidence="11 12" key="1">
    <citation type="submission" date="2021-08" db="EMBL/GenBank/DDBJ databases">
        <title>Nocardioides bacterium WL0053 sp. nov., isolated from the sediment.</title>
        <authorList>
            <person name="Wang L."/>
            <person name="Zhang D."/>
            <person name="Zhang A."/>
        </authorList>
    </citation>
    <scope>NUCLEOTIDE SEQUENCE [LARGE SCALE GENOMIC DNA]</scope>
    <source>
        <strain evidence="11 12">WL0053</strain>
    </source>
</reference>
<sequence>MSIEHVAAGDPGEISDALTTRFTALHGRAPVGVFAAPGRVNLIGEHVDYNDGSCLPMALPHATYAALAVRDDDRVTVSSVQQESGWAGTLGTLRPGRVDGWATYVAGVVWALQQEGWTFPGLDVAVDSRVPVGAGLSSSAALECSVALGLAHVAGVEVDDEVRRTLVRACIRAEVEVAGAPTGGMDQTVAMFGLAGHALLLDCRDWTTTQLPWDPAAHDLELLVVDTRASHELTDGGYASRRADCEEAARALGVSSLREVEDRDGALKGISDERVRRRARHVLTEMTRVDEAAEVLRAGDYAALGRLFEASHESMRDDFEISCDELDAVVDTCRAHGALGARMTGGGFGGSAIALLPRAGVDAAAAAVAETFATRGWPAPGFLHGVPSDGARRLR</sequence>
<dbReference type="PANTHER" id="PTHR10457:SF7">
    <property type="entry name" value="GALACTOKINASE-RELATED"/>
    <property type="match status" value="1"/>
</dbReference>
<dbReference type="EMBL" id="JAIEZQ010000001">
    <property type="protein sequence ID" value="MBY9073425.1"/>
    <property type="molecule type" value="Genomic_DNA"/>
</dbReference>
<dbReference type="Pfam" id="PF00288">
    <property type="entry name" value="GHMP_kinases_N"/>
    <property type="match status" value="1"/>
</dbReference>
<dbReference type="PRINTS" id="PR00959">
    <property type="entry name" value="MEVGALKINASE"/>
</dbReference>
<comment type="caution">
    <text evidence="11">The sequence shown here is derived from an EMBL/GenBank/DDBJ whole genome shotgun (WGS) entry which is preliminary data.</text>
</comment>
<dbReference type="PROSITE" id="PS00627">
    <property type="entry name" value="GHMP_KINASES_ATP"/>
    <property type="match status" value="1"/>
</dbReference>
<dbReference type="Pfam" id="PF10509">
    <property type="entry name" value="GalKase_gal_bdg"/>
    <property type="match status" value="1"/>
</dbReference>
<dbReference type="InterPro" id="IPR000705">
    <property type="entry name" value="Galactokinase"/>
</dbReference>
<dbReference type="Gene3D" id="3.30.70.890">
    <property type="entry name" value="GHMP kinase, C-terminal domain"/>
    <property type="match status" value="1"/>
</dbReference>
<dbReference type="InterPro" id="IPR036554">
    <property type="entry name" value="GHMP_kinase_C_sf"/>
</dbReference>
<dbReference type="InterPro" id="IPR020568">
    <property type="entry name" value="Ribosomal_Su5_D2-typ_SF"/>
</dbReference>
<evidence type="ECO:0000259" key="10">
    <source>
        <dbReference type="Pfam" id="PF10509"/>
    </source>
</evidence>
<proteinExistence type="inferred from homology"/>
<evidence type="ECO:0000259" key="9">
    <source>
        <dbReference type="Pfam" id="PF08544"/>
    </source>
</evidence>
<dbReference type="InterPro" id="IPR006204">
    <property type="entry name" value="GHMP_kinase_N_dom"/>
</dbReference>
<keyword evidence="3" id="KW-0547">Nucleotide-binding</keyword>
<evidence type="ECO:0000256" key="3">
    <source>
        <dbReference type="ARBA" id="ARBA00022741"/>
    </source>
</evidence>
<dbReference type="InterPro" id="IPR006206">
    <property type="entry name" value="Mevalonate/galactokinase"/>
</dbReference>
<evidence type="ECO:0000256" key="6">
    <source>
        <dbReference type="ARBA" id="ARBA00023144"/>
    </source>
</evidence>
<evidence type="ECO:0000259" key="8">
    <source>
        <dbReference type="Pfam" id="PF00288"/>
    </source>
</evidence>
<dbReference type="InterPro" id="IPR019741">
    <property type="entry name" value="Galactokinase_CS"/>
</dbReference>
<comment type="similarity">
    <text evidence="1">Belongs to the GHMP kinase family. GalK subfamily.</text>
</comment>
<gene>
    <name evidence="11" type="primary">galK</name>
    <name evidence="11" type="ORF">K1X13_01200</name>
</gene>
<dbReference type="InterPro" id="IPR019539">
    <property type="entry name" value="GalKase_N"/>
</dbReference>
<keyword evidence="12" id="KW-1185">Reference proteome</keyword>
<evidence type="ECO:0000256" key="2">
    <source>
        <dbReference type="ARBA" id="ARBA00022679"/>
    </source>
</evidence>
<dbReference type="EC" id="2.7.1.6" evidence="7"/>
<keyword evidence="6" id="KW-0119">Carbohydrate metabolism</keyword>
<dbReference type="Gene3D" id="3.30.230.10">
    <property type="match status" value="1"/>
</dbReference>
<keyword evidence="4" id="KW-0418">Kinase</keyword>
<evidence type="ECO:0000256" key="4">
    <source>
        <dbReference type="ARBA" id="ARBA00022777"/>
    </source>
</evidence>
<dbReference type="InterPro" id="IPR013750">
    <property type="entry name" value="GHMP_kinase_C_dom"/>
</dbReference>
<keyword evidence="6" id="KW-0299">Galactose metabolism</keyword>
<dbReference type="PRINTS" id="PR00473">
    <property type="entry name" value="GALCTOKINASE"/>
</dbReference>
<dbReference type="PIRSF" id="PIRSF000530">
    <property type="entry name" value="Galactokinase"/>
    <property type="match status" value="1"/>
</dbReference>
<feature type="domain" description="Galactokinase N-terminal" evidence="10">
    <location>
        <begin position="21"/>
        <end position="68"/>
    </location>
</feature>
<evidence type="ECO:0000313" key="11">
    <source>
        <dbReference type="EMBL" id="MBY9073425.1"/>
    </source>
</evidence>
<dbReference type="GO" id="GO:0004335">
    <property type="term" value="F:galactokinase activity"/>
    <property type="evidence" value="ECO:0007669"/>
    <property type="project" value="UniProtKB-EC"/>
</dbReference>
<evidence type="ECO:0000256" key="5">
    <source>
        <dbReference type="ARBA" id="ARBA00022840"/>
    </source>
</evidence>
<dbReference type="Pfam" id="PF08544">
    <property type="entry name" value="GHMP_kinases_C"/>
    <property type="match status" value="1"/>
</dbReference>
<dbReference type="InterPro" id="IPR014721">
    <property type="entry name" value="Ribsml_uS5_D2-typ_fold_subgr"/>
</dbReference>
<name>A0ABS7REH8_9ACTN</name>
<protein>
    <recommendedName>
        <fullName evidence="7">Galactokinase</fullName>
        <ecNumber evidence="7">2.7.1.6</ecNumber>
    </recommendedName>
</protein>
<dbReference type="RefSeq" id="WP_221023227.1">
    <property type="nucleotide sequence ID" value="NZ_JAIEZQ010000001.1"/>
</dbReference>
<dbReference type="Proteomes" id="UP000754710">
    <property type="component" value="Unassembled WGS sequence"/>
</dbReference>
<dbReference type="PROSITE" id="PS00106">
    <property type="entry name" value="GALACTOKINASE"/>
    <property type="match status" value="1"/>
</dbReference>
<dbReference type="PANTHER" id="PTHR10457">
    <property type="entry name" value="MEVALONATE KINASE/GALACTOKINASE"/>
    <property type="match status" value="1"/>
</dbReference>
<evidence type="ECO:0000256" key="7">
    <source>
        <dbReference type="NCBIfam" id="TIGR00131"/>
    </source>
</evidence>
<dbReference type="NCBIfam" id="TIGR00131">
    <property type="entry name" value="gal_kin"/>
    <property type="match status" value="1"/>
</dbReference>
<evidence type="ECO:0000313" key="12">
    <source>
        <dbReference type="Proteomes" id="UP000754710"/>
    </source>
</evidence>
<dbReference type="SUPFAM" id="SSF54211">
    <property type="entry name" value="Ribosomal protein S5 domain 2-like"/>
    <property type="match status" value="1"/>
</dbReference>
<dbReference type="InterPro" id="IPR006203">
    <property type="entry name" value="GHMP_knse_ATP-bd_CS"/>
</dbReference>
<feature type="domain" description="GHMP kinase C-terminal" evidence="9">
    <location>
        <begin position="293"/>
        <end position="373"/>
    </location>
</feature>
<feature type="domain" description="GHMP kinase N-terminal" evidence="8">
    <location>
        <begin position="104"/>
        <end position="193"/>
    </location>
</feature>
<evidence type="ECO:0000256" key="1">
    <source>
        <dbReference type="ARBA" id="ARBA00006566"/>
    </source>
</evidence>
<keyword evidence="5" id="KW-0067">ATP-binding</keyword>